<dbReference type="STRING" id="1408416.GCA_000702765_00097"/>
<protein>
    <recommendedName>
        <fullName evidence="2">Ribosome-binding factor A</fullName>
    </recommendedName>
</protein>
<proteinExistence type="inferred from homology"/>
<comment type="similarity">
    <text evidence="2">Belongs to the RbfA family.</text>
</comment>
<dbReference type="InterPro" id="IPR000238">
    <property type="entry name" value="RbfA"/>
</dbReference>
<keyword evidence="1 2" id="KW-0690">Ribosome biogenesis</keyword>
<dbReference type="SUPFAM" id="SSF89919">
    <property type="entry name" value="Ribosome-binding factor A, RbfA"/>
    <property type="match status" value="1"/>
</dbReference>
<evidence type="ECO:0000313" key="4">
    <source>
        <dbReference type="Proteomes" id="UP000290909"/>
    </source>
</evidence>
<dbReference type="AlphaFoldDB" id="A0A449BJM7"/>
<organism evidence="3 4">
    <name type="scientific">Acholeplasma hippikon</name>
    <dbReference type="NCBI Taxonomy" id="264636"/>
    <lineage>
        <taxon>Bacteria</taxon>
        <taxon>Bacillati</taxon>
        <taxon>Mycoplasmatota</taxon>
        <taxon>Mollicutes</taxon>
        <taxon>Acholeplasmatales</taxon>
        <taxon>Acholeplasmataceae</taxon>
        <taxon>Acholeplasma</taxon>
    </lineage>
</organism>
<dbReference type="HAMAP" id="MF_00003">
    <property type="entry name" value="RbfA"/>
    <property type="match status" value="1"/>
</dbReference>
<dbReference type="PANTHER" id="PTHR33515:SF1">
    <property type="entry name" value="RIBOSOME-BINDING FACTOR A, CHLOROPLASTIC-RELATED"/>
    <property type="match status" value="1"/>
</dbReference>
<evidence type="ECO:0000313" key="3">
    <source>
        <dbReference type="EMBL" id="VEU82671.1"/>
    </source>
</evidence>
<dbReference type="NCBIfam" id="TIGR00082">
    <property type="entry name" value="rbfA"/>
    <property type="match status" value="1"/>
</dbReference>
<dbReference type="GO" id="GO:0005829">
    <property type="term" value="C:cytosol"/>
    <property type="evidence" value="ECO:0007669"/>
    <property type="project" value="TreeGrafter"/>
</dbReference>
<dbReference type="InterPro" id="IPR023799">
    <property type="entry name" value="RbfA_dom_sf"/>
</dbReference>
<keyword evidence="2" id="KW-0963">Cytoplasm</keyword>
<dbReference type="GO" id="GO:0043024">
    <property type="term" value="F:ribosomal small subunit binding"/>
    <property type="evidence" value="ECO:0007669"/>
    <property type="project" value="TreeGrafter"/>
</dbReference>
<dbReference type="EMBL" id="LR215050">
    <property type="protein sequence ID" value="VEU82671.1"/>
    <property type="molecule type" value="Genomic_DNA"/>
</dbReference>
<sequence length="113" mass="13236">MSITTERLGSLILRELVYIINDVVKNSQIGYITLTETKVTKDLSFCTVYYTILRDEKEIIAKAQQVLDENKKVIRMRLAEKIRNMRKIPDLIFKYDEALAYGNHINKLLNEIK</sequence>
<keyword evidence="4" id="KW-1185">Reference proteome</keyword>
<dbReference type="PROSITE" id="PS01319">
    <property type="entry name" value="RBFA"/>
    <property type="match status" value="1"/>
</dbReference>
<dbReference type="Gene3D" id="3.30.300.20">
    <property type="match status" value="1"/>
</dbReference>
<dbReference type="Pfam" id="PF02033">
    <property type="entry name" value="RBFA"/>
    <property type="match status" value="1"/>
</dbReference>
<reference evidence="3 4" key="1">
    <citation type="submission" date="2019-01" db="EMBL/GenBank/DDBJ databases">
        <authorList>
            <consortium name="Pathogen Informatics"/>
        </authorList>
    </citation>
    <scope>NUCLEOTIDE SEQUENCE [LARGE SCALE GENOMIC DNA]</scope>
    <source>
        <strain evidence="3 4">NCTC10172</strain>
    </source>
</reference>
<comment type="subunit">
    <text evidence="2">Monomer. Binds 30S ribosomal subunits, but not 50S ribosomal subunits or 70S ribosomes.</text>
</comment>
<gene>
    <name evidence="2 3" type="primary">rbfA</name>
    <name evidence="3" type="ORF">NCTC10172_00691</name>
</gene>
<dbReference type="InterPro" id="IPR020053">
    <property type="entry name" value="Ribosome-bd_factorA_CS"/>
</dbReference>
<comment type="subcellular location">
    <subcellularLocation>
        <location evidence="2">Cytoplasm</location>
    </subcellularLocation>
</comment>
<dbReference type="PANTHER" id="PTHR33515">
    <property type="entry name" value="RIBOSOME-BINDING FACTOR A, CHLOROPLASTIC-RELATED"/>
    <property type="match status" value="1"/>
</dbReference>
<evidence type="ECO:0000256" key="1">
    <source>
        <dbReference type="ARBA" id="ARBA00022517"/>
    </source>
</evidence>
<dbReference type="GO" id="GO:0030490">
    <property type="term" value="P:maturation of SSU-rRNA"/>
    <property type="evidence" value="ECO:0007669"/>
    <property type="project" value="UniProtKB-UniRule"/>
</dbReference>
<dbReference type="InterPro" id="IPR015946">
    <property type="entry name" value="KH_dom-like_a/b"/>
</dbReference>
<accession>A0A449BJM7</accession>
<evidence type="ECO:0000256" key="2">
    <source>
        <dbReference type="HAMAP-Rule" id="MF_00003"/>
    </source>
</evidence>
<comment type="function">
    <text evidence="2">One of several proteins that assist in the late maturation steps of the functional core of the 30S ribosomal subunit. Associates with free 30S ribosomal subunits (but not with 30S subunits that are part of 70S ribosomes or polysomes). Required for efficient processing of 16S rRNA. May interact with the 5'-terminal helix region of 16S rRNA.</text>
</comment>
<dbReference type="KEGG" id="ahk:NCTC10172_00691"/>
<dbReference type="Proteomes" id="UP000290909">
    <property type="component" value="Chromosome"/>
</dbReference>
<name>A0A449BJM7_9MOLU</name>
<dbReference type="RefSeq" id="WP_035368176.1">
    <property type="nucleotide sequence ID" value="NZ_LR215050.1"/>
</dbReference>